<dbReference type="PANTHER" id="PTHR43372">
    <property type="entry name" value="FATTY-ACID AMIDE HYDROLASE"/>
    <property type="match status" value="1"/>
</dbReference>
<evidence type="ECO:0000313" key="2">
    <source>
        <dbReference type="EMBL" id="MDP5275015.1"/>
    </source>
</evidence>
<evidence type="ECO:0000313" key="3">
    <source>
        <dbReference type="Proteomes" id="UP001231941"/>
    </source>
</evidence>
<accession>A0ABT9J0C4</accession>
<dbReference type="Gene3D" id="3.90.1300.10">
    <property type="entry name" value="Amidase signature (AS) domain"/>
    <property type="match status" value="1"/>
</dbReference>
<dbReference type="InterPro" id="IPR023631">
    <property type="entry name" value="Amidase_dom"/>
</dbReference>
<dbReference type="InterPro" id="IPR052739">
    <property type="entry name" value="FAAH2"/>
</dbReference>
<dbReference type="PIRSF" id="PIRSF001221">
    <property type="entry name" value="Amidase_fungi"/>
    <property type="match status" value="1"/>
</dbReference>
<comment type="caution">
    <text evidence="2">The sequence shown here is derived from an EMBL/GenBank/DDBJ whole genome shotgun (WGS) entry which is preliminary data.</text>
</comment>
<reference evidence="2 3" key="1">
    <citation type="submission" date="2023-08" db="EMBL/GenBank/DDBJ databases">
        <authorList>
            <person name="Park J.-S."/>
        </authorList>
    </citation>
    <scope>NUCLEOTIDE SEQUENCE [LARGE SCALE GENOMIC DNA]</scope>
    <source>
        <strain evidence="2 3">2205SS18-9</strain>
    </source>
</reference>
<feature type="domain" description="Amidase" evidence="1">
    <location>
        <begin position="28"/>
        <end position="469"/>
    </location>
</feature>
<evidence type="ECO:0000259" key="1">
    <source>
        <dbReference type="Pfam" id="PF01425"/>
    </source>
</evidence>
<dbReference type="Proteomes" id="UP001231941">
    <property type="component" value="Unassembled WGS sequence"/>
</dbReference>
<gene>
    <name evidence="2" type="ORF">Q5Y73_12920</name>
</gene>
<dbReference type="RefSeq" id="WP_305992324.1">
    <property type="nucleotide sequence ID" value="NZ_JAVAMP010000005.1"/>
</dbReference>
<dbReference type="SUPFAM" id="SSF75304">
    <property type="entry name" value="Amidase signature (AS) enzymes"/>
    <property type="match status" value="1"/>
</dbReference>
<organism evidence="2 3">
    <name type="scientific">Chengkuizengella axinellae</name>
    <dbReference type="NCBI Taxonomy" id="3064388"/>
    <lineage>
        <taxon>Bacteria</taxon>
        <taxon>Bacillati</taxon>
        <taxon>Bacillota</taxon>
        <taxon>Bacilli</taxon>
        <taxon>Bacillales</taxon>
        <taxon>Paenibacillaceae</taxon>
        <taxon>Chengkuizengella</taxon>
    </lineage>
</organism>
<dbReference type="Pfam" id="PF01425">
    <property type="entry name" value="Amidase"/>
    <property type="match status" value="1"/>
</dbReference>
<protein>
    <submittedName>
        <fullName evidence="2">Amidase</fullName>
    </submittedName>
</protein>
<dbReference type="PANTHER" id="PTHR43372:SF4">
    <property type="entry name" value="FATTY-ACID AMIDE HYDROLASE 2"/>
    <property type="match status" value="1"/>
</dbReference>
<name>A0ABT9J0C4_9BACL</name>
<keyword evidence="3" id="KW-1185">Reference proteome</keyword>
<sequence>MKQDDFLFYSAGKIAKLIHTGELTSERVTRWLIQRIKQYDPRINSVVNKTLDQLLKEAISADEQIKKGDVCGPLHGVPITFKESYAVKGMKTTSGFSPLKDYMTDFDADIVNRLKEAGAIIVGKTNVPPLLMDLQTDNEIYGRTNNPWDLERTSGGSSGGGAAAVASGFSFLDIGSDIGGSLRVPAHYCGVYSLKPTEHTVSGSGHLPVPNQPKQPDFIHSTHLACYGPLARDIEDLMLAYSIITDSNKLEDRNKPPLNIKKLKIAWMDQLPEVPITKEMKDHVHRFIENLKSHGVQTQKIEQFPVDTNKVWETWGKIIDAELNSNQPLLMRWIEHIVTRSIQKKYPTSSKLVPLNSKNYMNILKQRENLISSFDAFMESYDLFISPVSATSAFPHIKKDKLIGHHPIYKKPIFVDNQPLNYWQATTAYTNLFNVLANPVLTAPIGLNKEKIPIGIQCVGKRGEDYQLLNVMNQIVKEMDMKVPRISF</sequence>
<proteinExistence type="predicted"/>
<dbReference type="EMBL" id="JAVAMP010000005">
    <property type="protein sequence ID" value="MDP5275015.1"/>
    <property type="molecule type" value="Genomic_DNA"/>
</dbReference>
<dbReference type="InterPro" id="IPR036928">
    <property type="entry name" value="AS_sf"/>
</dbReference>